<accession>A0AAJ5QNT5</accession>
<dbReference type="KEGG" id="kpie:N5580_21740"/>
<dbReference type="GO" id="GO:0005576">
    <property type="term" value="C:extracellular region"/>
    <property type="evidence" value="ECO:0007669"/>
    <property type="project" value="UniProtKB-SubCell"/>
</dbReference>
<keyword evidence="4" id="KW-0614">Plasmid</keyword>
<gene>
    <name evidence="4" type="ORF">N5580_21740</name>
</gene>
<name>A0AAJ5QNT5_9GAMM</name>
<dbReference type="Pfam" id="PF03022">
    <property type="entry name" value="MRJP"/>
    <property type="match status" value="1"/>
</dbReference>
<reference evidence="4 5" key="1">
    <citation type="journal article" date="2022" name="J Glob Antimicrob Resist">
        <title>First complete genome of a multidrug resistant strain of the novel human pathogen Kalamiella piersonii (GABEKP28) identified in human saliva.</title>
        <authorList>
            <person name="McDonagh F."/>
            <person name="Singh N.K."/>
            <person name="Venkateswaran K."/>
            <person name="Lonappan A.M."/>
            <person name="Hallahan B."/>
            <person name="Tuohy A."/>
            <person name="Burke L."/>
            <person name="Kovarova A."/>
            <person name="Miliotis G."/>
        </authorList>
    </citation>
    <scope>NUCLEOTIDE SEQUENCE [LARGE SCALE GENOMIC DNA]</scope>
    <source>
        <strain evidence="4 5">GABEKP28</strain>
    </source>
</reference>
<evidence type="ECO:0000313" key="5">
    <source>
        <dbReference type="Proteomes" id="UP001211544"/>
    </source>
</evidence>
<keyword evidence="5" id="KW-1185">Reference proteome</keyword>
<geneLocation type="plasmid" evidence="4 5">
    <name>pGABEKP28_2</name>
</geneLocation>
<dbReference type="Gene3D" id="2.120.10.30">
    <property type="entry name" value="TolB, C-terminal domain"/>
    <property type="match status" value="1"/>
</dbReference>
<proteinExistence type="predicted"/>
<dbReference type="InterPro" id="IPR017996">
    <property type="entry name" value="MRJP/yellow-related"/>
</dbReference>
<keyword evidence="3" id="KW-0732">Signal</keyword>
<dbReference type="PANTHER" id="PTHR10009:SF18">
    <property type="entry name" value="PROTEIN YELLOW-LIKE PROTEIN"/>
    <property type="match status" value="1"/>
</dbReference>
<dbReference type="InterPro" id="IPR011042">
    <property type="entry name" value="6-blade_b-propeller_TolB-like"/>
</dbReference>
<feature type="signal peptide" evidence="3">
    <location>
        <begin position="1"/>
        <end position="22"/>
    </location>
</feature>
<dbReference type="EMBL" id="CP104760">
    <property type="protein sequence ID" value="WBG93377.1"/>
    <property type="molecule type" value="Genomic_DNA"/>
</dbReference>
<comment type="subcellular location">
    <subcellularLocation>
        <location evidence="1">Secreted</location>
    </subcellularLocation>
</comment>
<evidence type="ECO:0000256" key="3">
    <source>
        <dbReference type="SAM" id="SignalP"/>
    </source>
</evidence>
<evidence type="ECO:0000256" key="1">
    <source>
        <dbReference type="ARBA" id="ARBA00004613"/>
    </source>
</evidence>
<keyword evidence="2" id="KW-0964">Secreted</keyword>
<evidence type="ECO:0000256" key="2">
    <source>
        <dbReference type="ARBA" id="ARBA00022525"/>
    </source>
</evidence>
<feature type="chain" id="PRO_5042592177" evidence="3">
    <location>
        <begin position="23"/>
        <end position="364"/>
    </location>
</feature>
<dbReference type="AlphaFoldDB" id="A0AAJ5QNT5"/>
<evidence type="ECO:0000313" key="4">
    <source>
        <dbReference type="EMBL" id="WBG93377.1"/>
    </source>
</evidence>
<dbReference type="PANTHER" id="PTHR10009">
    <property type="entry name" value="PROTEIN YELLOW-RELATED"/>
    <property type="match status" value="1"/>
</dbReference>
<sequence length="364" mass="39647">MQRREFIVGGVAAMCMAKSAIAAADALLKPGLEVVATSPWLANGIAVSSNDDYFLNFPRLQGHIASPALARVTKSGPVPFPGNQWNKWQPGEDGLNSLVNVNACHIFADNLLWVVDQGAPQGEKAAKGAAKLVAFDIHSGEQQQLIRFDEQALPQGGAPNDLRIHQHFIYVTDSGLGGIIIHDLQNGRTLRRLSKSTLLRKPDDLDQKGFRGRVLQDKSGTRPAVHSDVIEVSADGMWLYFATPTGPLYRVSTAALRDASLDDATLERQIQKVADIPSTGGSAIDALGNIYLSNVENRSVDVLRPDGKKEVLIQDDRLLSPDALVIEKGWVYVPAPQMELTSSNNGGKDATKAPWMIYRFRLHE</sequence>
<organism evidence="4 5">
    <name type="scientific">Pantoea piersonii</name>
    <dbReference type="NCBI Taxonomy" id="2364647"/>
    <lineage>
        <taxon>Bacteria</taxon>
        <taxon>Pseudomonadati</taxon>
        <taxon>Pseudomonadota</taxon>
        <taxon>Gammaproteobacteria</taxon>
        <taxon>Enterobacterales</taxon>
        <taxon>Erwiniaceae</taxon>
        <taxon>Pantoea</taxon>
    </lineage>
</organism>
<dbReference type="SUPFAM" id="SSF101898">
    <property type="entry name" value="NHL repeat"/>
    <property type="match status" value="1"/>
</dbReference>
<dbReference type="RefSeq" id="WP_269950677.1">
    <property type="nucleotide sequence ID" value="NZ_CP104760.1"/>
</dbReference>
<dbReference type="Proteomes" id="UP001211544">
    <property type="component" value="Plasmid pGABEKP28_2"/>
</dbReference>
<protein>
    <submittedName>
        <fullName evidence="4">Major royal jelly family protein</fullName>
    </submittedName>
</protein>